<comment type="caution">
    <text evidence="1">The sequence shown here is derived from an EMBL/GenBank/DDBJ whole genome shotgun (WGS) entry which is preliminary data.</text>
</comment>
<proteinExistence type="predicted"/>
<evidence type="ECO:0000313" key="1">
    <source>
        <dbReference type="EMBL" id="KAF6748385.1"/>
    </source>
</evidence>
<sequence>MHGIACASASLDIYAGSELRTVARERSQTKISSHTAAGKVQKHYACTHKAASIRGSRTRLVHLPLSLGGMRPVDICDLGTQSAMRRAAAQAGTFSHRPACQTLRESTVLPDIILRRCRKRRRLKYGVQEKFKHTGDGRWRMKDPNDTILSGLVQFKRARVTPQFHRASTLGGTNFLQPRLERNIRTPPERSGGERRYPDPLDAAANEGVLVCRPTYRPLMPALSPRTPQRQELPAKVARLELSDEPTYILQNKLKLPIS</sequence>
<keyword evidence="2" id="KW-1185">Reference proteome</keyword>
<gene>
    <name evidence="1" type="ORF">DFP72DRAFT_853508</name>
</gene>
<accession>A0A8H6LZ79</accession>
<evidence type="ECO:0000313" key="2">
    <source>
        <dbReference type="Proteomes" id="UP000521943"/>
    </source>
</evidence>
<protein>
    <submittedName>
        <fullName evidence="1">Uncharacterized protein</fullName>
    </submittedName>
</protein>
<dbReference type="EMBL" id="JACGCI010000071">
    <property type="protein sequence ID" value="KAF6748385.1"/>
    <property type="molecule type" value="Genomic_DNA"/>
</dbReference>
<dbReference type="AlphaFoldDB" id="A0A8H6LZ79"/>
<reference evidence="1 2" key="1">
    <citation type="submission" date="2020-07" db="EMBL/GenBank/DDBJ databases">
        <title>Comparative genomics of pyrophilous fungi reveals a link between fire events and developmental genes.</title>
        <authorList>
            <consortium name="DOE Joint Genome Institute"/>
            <person name="Steindorff A.S."/>
            <person name="Carver A."/>
            <person name="Calhoun S."/>
            <person name="Stillman K."/>
            <person name="Liu H."/>
            <person name="Lipzen A."/>
            <person name="Pangilinan J."/>
            <person name="Labutti K."/>
            <person name="Bruns T.D."/>
            <person name="Grigoriev I.V."/>
        </authorList>
    </citation>
    <scope>NUCLEOTIDE SEQUENCE [LARGE SCALE GENOMIC DNA]</scope>
    <source>
        <strain evidence="1 2">CBS 144469</strain>
    </source>
</reference>
<name>A0A8H6LZ79_9AGAR</name>
<organism evidence="1 2">
    <name type="scientific">Ephemerocybe angulata</name>
    <dbReference type="NCBI Taxonomy" id="980116"/>
    <lineage>
        <taxon>Eukaryota</taxon>
        <taxon>Fungi</taxon>
        <taxon>Dikarya</taxon>
        <taxon>Basidiomycota</taxon>
        <taxon>Agaricomycotina</taxon>
        <taxon>Agaricomycetes</taxon>
        <taxon>Agaricomycetidae</taxon>
        <taxon>Agaricales</taxon>
        <taxon>Agaricineae</taxon>
        <taxon>Psathyrellaceae</taxon>
        <taxon>Ephemerocybe</taxon>
    </lineage>
</organism>
<dbReference type="Proteomes" id="UP000521943">
    <property type="component" value="Unassembled WGS sequence"/>
</dbReference>